<reference evidence="1" key="1">
    <citation type="submission" date="2021-01" db="EMBL/GenBank/DDBJ databases">
        <authorList>
            <consortium name="Genoscope - CEA"/>
            <person name="William W."/>
        </authorList>
    </citation>
    <scope>NUCLEOTIDE SEQUENCE</scope>
</reference>
<keyword evidence="2" id="KW-1185">Reference proteome</keyword>
<protein>
    <submittedName>
        <fullName evidence="1">Uncharacterized protein</fullName>
    </submittedName>
</protein>
<accession>A0A8S1LK24</accession>
<dbReference type="EMBL" id="CAJJDN010000020">
    <property type="protein sequence ID" value="CAD8065066.1"/>
    <property type="molecule type" value="Genomic_DNA"/>
</dbReference>
<dbReference type="AlphaFoldDB" id="A0A8S1LK24"/>
<dbReference type="Proteomes" id="UP000692954">
    <property type="component" value="Unassembled WGS sequence"/>
</dbReference>
<sequence length="63" mass="7751">MKKQEQHLNKQIEFEMLSKRLKGFENMIKSKNYEIYIKGRTNCIIRNYINEIFNFEQKHEIGI</sequence>
<evidence type="ECO:0000313" key="1">
    <source>
        <dbReference type="EMBL" id="CAD8065066.1"/>
    </source>
</evidence>
<name>A0A8S1LK24_9CILI</name>
<organism evidence="1 2">
    <name type="scientific">Paramecium sonneborni</name>
    <dbReference type="NCBI Taxonomy" id="65129"/>
    <lineage>
        <taxon>Eukaryota</taxon>
        <taxon>Sar</taxon>
        <taxon>Alveolata</taxon>
        <taxon>Ciliophora</taxon>
        <taxon>Intramacronucleata</taxon>
        <taxon>Oligohymenophorea</taxon>
        <taxon>Peniculida</taxon>
        <taxon>Parameciidae</taxon>
        <taxon>Paramecium</taxon>
    </lineage>
</organism>
<comment type="caution">
    <text evidence="1">The sequence shown here is derived from an EMBL/GenBank/DDBJ whole genome shotgun (WGS) entry which is preliminary data.</text>
</comment>
<proteinExistence type="predicted"/>
<gene>
    <name evidence="1" type="ORF">PSON_ATCC_30995.1.T0200020</name>
</gene>
<evidence type="ECO:0000313" key="2">
    <source>
        <dbReference type="Proteomes" id="UP000692954"/>
    </source>
</evidence>